<evidence type="ECO:0000256" key="3">
    <source>
        <dbReference type="SAM" id="SignalP"/>
    </source>
</evidence>
<accession>A0A1I0I8Y5</accession>
<dbReference type="Gene3D" id="3.40.50.1820">
    <property type="entry name" value="alpha/beta hydrolase"/>
    <property type="match status" value="1"/>
</dbReference>
<dbReference type="OrthoDB" id="9796770at2"/>
<evidence type="ECO:0000259" key="4">
    <source>
        <dbReference type="Pfam" id="PF12697"/>
    </source>
</evidence>
<reference evidence="6" key="1">
    <citation type="submission" date="2016-10" db="EMBL/GenBank/DDBJ databases">
        <authorList>
            <person name="Varghese N."/>
            <person name="Submissions S."/>
        </authorList>
    </citation>
    <scope>NUCLEOTIDE SEQUENCE [LARGE SCALE GENOMIC DNA]</scope>
    <source>
        <strain evidence="6">DSM 15310</strain>
    </source>
</reference>
<dbReference type="InterPro" id="IPR029058">
    <property type="entry name" value="AB_hydrolase_fold"/>
</dbReference>
<comment type="similarity">
    <text evidence="1">Belongs to the peptidase S33 family.</text>
</comment>
<name>A0A1I0I8Y5_9BACT</name>
<dbReference type="SUPFAM" id="SSF53474">
    <property type="entry name" value="alpha/beta-Hydrolases"/>
    <property type="match status" value="1"/>
</dbReference>
<dbReference type="GO" id="GO:0008233">
    <property type="term" value="F:peptidase activity"/>
    <property type="evidence" value="ECO:0007669"/>
    <property type="project" value="InterPro"/>
</dbReference>
<keyword evidence="6" id="KW-1185">Reference proteome</keyword>
<evidence type="ECO:0000313" key="5">
    <source>
        <dbReference type="EMBL" id="SET93119.1"/>
    </source>
</evidence>
<dbReference type="Pfam" id="PF12697">
    <property type="entry name" value="Abhydrolase_6"/>
    <property type="match status" value="1"/>
</dbReference>
<dbReference type="PRINTS" id="PR00793">
    <property type="entry name" value="PROAMNOPTASE"/>
</dbReference>
<dbReference type="GO" id="GO:0006508">
    <property type="term" value="P:proteolysis"/>
    <property type="evidence" value="ECO:0007669"/>
    <property type="project" value="InterPro"/>
</dbReference>
<dbReference type="PANTHER" id="PTHR43194:SF2">
    <property type="entry name" value="PEROXISOMAL MEMBRANE PROTEIN LPX1"/>
    <property type="match status" value="1"/>
</dbReference>
<feature type="chain" id="PRO_5011755469" evidence="3">
    <location>
        <begin position="21"/>
        <end position="372"/>
    </location>
</feature>
<proteinExistence type="inferred from homology"/>
<dbReference type="AlphaFoldDB" id="A0A1I0I8Y5"/>
<organism evidence="5 6">
    <name type="scientific">Hymenobacter actinosclerus</name>
    <dbReference type="NCBI Taxonomy" id="82805"/>
    <lineage>
        <taxon>Bacteria</taxon>
        <taxon>Pseudomonadati</taxon>
        <taxon>Bacteroidota</taxon>
        <taxon>Cytophagia</taxon>
        <taxon>Cytophagales</taxon>
        <taxon>Hymenobacteraceae</taxon>
        <taxon>Hymenobacter</taxon>
    </lineage>
</organism>
<sequence length="372" mass="41693">MNYFRLTRLLLWLLALPAAAPCFGQRQQPVADAYAPARRIIADLDSIVTPNGIQEMYQVPLGGQQQWVYVRGQNRANPILLFVHGGPASPMAPVGWAFQRPLEEYFTVVHYDQRAAGRTYASNDTTQLAPTLTIGQYVRDAVALATFITQKYRQRKVILVGHSWGTIVGMQAALSRPDLFYAYVGVGQVINTRENERLSFEYALAQAAAHRNEEALRELRAIAPYPGQQPITRARIVVARKWPQYYGGLSAYRTNSFYYFNAPLLSPLYTRADVAAIDAGSLFTLSRLLPEFLTVDFTAVKSFPIPVFMCMGRHDYTTPSAPTATWLQQVQAPLKQAIWFDNSAHLIPLEEPGKFLLTLVQEVRPLAVAGQR</sequence>
<dbReference type="Proteomes" id="UP000198697">
    <property type="component" value="Unassembled WGS sequence"/>
</dbReference>
<dbReference type="STRING" id="82805.SAMN04487998_3219"/>
<gene>
    <name evidence="5" type="ORF">SAMN04487998_3219</name>
</gene>
<feature type="signal peptide" evidence="3">
    <location>
        <begin position="1"/>
        <end position="20"/>
    </location>
</feature>
<dbReference type="PANTHER" id="PTHR43194">
    <property type="entry name" value="HYDROLASE ALPHA/BETA FOLD FAMILY"/>
    <property type="match status" value="1"/>
</dbReference>
<feature type="domain" description="AB hydrolase-1" evidence="4">
    <location>
        <begin position="80"/>
        <end position="355"/>
    </location>
</feature>
<keyword evidence="2" id="KW-0378">Hydrolase</keyword>
<dbReference type="InterPro" id="IPR000073">
    <property type="entry name" value="AB_hydrolase_1"/>
</dbReference>
<dbReference type="InterPro" id="IPR002410">
    <property type="entry name" value="Peptidase_S33"/>
</dbReference>
<keyword evidence="3" id="KW-0732">Signal</keyword>
<evidence type="ECO:0000256" key="2">
    <source>
        <dbReference type="ARBA" id="ARBA00022801"/>
    </source>
</evidence>
<dbReference type="EMBL" id="FOHS01000004">
    <property type="protein sequence ID" value="SET93119.1"/>
    <property type="molecule type" value="Genomic_DNA"/>
</dbReference>
<evidence type="ECO:0000313" key="6">
    <source>
        <dbReference type="Proteomes" id="UP000198697"/>
    </source>
</evidence>
<dbReference type="InterPro" id="IPR050228">
    <property type="entry name" value="Carboxylesterase_BioH"/>
</dbReference>
<dbReference type="RefSeq" id="WP_092773432.1">
    <property type="nucleotide sequence ID" value="NZ_FOHS01000004.1"/>
</dbReference>
<protein>
    <submittedName>
        <fullName evidence="5">Pimeloyl-ACP methyl ester carboxylesterase</fullName>
    </submittedName>
</protein>
<evidence type="ECO:0000256" key="1">
    <source>
        <dbReference type="ARBA" id="ARBA00010088"/>
    </source>
</evidence>